<dbReference type="Gene3D" id="1.10.260.40">
    <property type="entry name" value="lambda repressor-like DNA-binding domains"/>
    <property type="match status" value="1"/>
</dbReference>
<gene>
    <name evidence="2" type="ORF">KPSA3_04133</name>
</gene>
<reference evidence="2 3" key="1">
    <citation type="submission" date="2018-04" db="EMBL/GenBank/DDBJ databases">
        <title>Draft genome sequence of Pseudomonas syringae pv. actinidiae biovar 3 strains isolated from kiwifruit in Kagawa prefecture.</title>
        <authorList>
            <person name="Tabuchi M."/>
            <person name="Saito M."/>
            <person name="Fujiwara S."/>
            <person name="Sasa N."/>
            <person name="Akimitsu K."/>
            <person name="Gomi K."/>
            <person name="Konishi-Sugita S."/>
            <person name="Hamano K."/>
            <person name="Kataoka I."/>
        </authorList>
    </citation>
    <scope>NUCLEOTIDE SEQUENCE [LARGE SCALE GENOMIC DNA]</scope>
    <source>
        <strain evidence="2 3">MAFF212211</strain>
    </source>
</reference>
<dbReference type="Proteomes" id="UP000248291">
    <property type="component" value="Unassembled WGS sequence"/>
</dbReference>
<dbReference type="InterPro" id="IPR010982">
    <property type="entry name" value="Lambda_DNA-bd_dom_sf"/>
</dbReference>
<evidence type="ECO:0000259" key="1">
    <source>
        <dbReference type="PROSITE" id="PS50943"/>
    </source>
</evidence>
<accession>A0AAN4Q6W1</accession>
<dbReference type="EMBL" id="BGKA01000147">
    <property type="protein sequence ID" value="GBH18154.1"/>
    <property type="molecule type" value="Genomic_DNA"/>
</dbReference>
<dbReference type="SUPFAM" id="SSF47413">
    <property type="entry name" value="lambda repressor-like DNA-binding domains"/>
    <property type="match status" value="1"/>
</dbReference>
<sequence>MTKPLILAISHKIRELPSLIGCGVNSIILGINRRKAGWVHTMLDLSVSKPSEVVKRLCDRLRTERLALDMTQADLAGRAGIATNTVSNLEAGRNAGFENLVRVAMALGRTKELEGLFLPKLDSIEDIRRYENSANRLRIKRKPGNA</sequence>
<dbReference type="PROSITE" id="PS50943">
    <property type="entry name" value="HTH_CROC1"/>
    <property type="match status" value="1"/>
</dbReference>
<dbReference type="AlphaFoldDB" id="A0AAN4Q6W1"/>
<protein>
    <submittedName>
        <fullName evidence="2">Transcriptional regulator</fullName>
    </submittedName>
</protein>
<dbReference type="Pfam" id="PF01381">
    <property type="entry name" value="HTH_3"/>
    <property type="match status" value="1"/>
</dbReference>
<feature type="domain" description="HTH cro/C1-type" evidence="1">
    <location>
        <begin position="61"/>
        <end position="113"/>
    </location>
</feature>
<evidence type="ECO:0000313" key="2">
    <source>
        <dbReference type="EMBL" id="GBH18154.1"/>
    </source>
</evidence>
<dbReference type="GO" id="GO:0003677">
    <property type="term" value="F:DNA binding"/>
    <property type="evidence" value="ECO:0007669"/>
    <property type="project" value="InterPro"/>
</dbReference>
<dbReference type="InterPro" id="IPR001387">
    <property type="entry name" value="Cro/C1-type_HTH"/>
</dbReference>
<comment type="caution">
    <text evidence="2">The sequence shown here is derived from an EMBL/GenBank/DDBJ whole genome shotgun (WGS) entry which is preliminary data.</text>
</comment>
<organism evidence="2 3">
    <name type="scientific">Pseudomonas syringae pv. actinidiae</name>
    <dbReference type="NCBI Taxonomy" id="103796"/>
    <lineage>
        <taxon>Bacteria</taxon>
        <taxon>Pseudomonadati</taxon>
        <taxon>Pseudomonadota</taxon>
        <taxon>Gammaproteobacteria</taxon>
        <taxon>Pseudomonadales</taxon>
        <taxon>Pseudomonadaceae</taxon>
        <taxon>Pseudomonas</taxon>
        <taxon>Pseudomonas syringae</taxon>
    </lineage>
</organism>
<dbReference type="SMART" id="SM00530">
    <property type="entry name" value="HTH_XRE"/>
    <property type="match status" value="1"/>
</dbReference>
<evidence type="ECO:0000313" key="3">
    <source>
        <dbReference type="Proteomes" id="UP000248291"/>
    </source>
</evidence>
<name>A0AAN4Q6W1_PSESF</name>
<proteinExistence type="predicted"/>
<dbReference type="CDD" id="cd00093">
    <property type="entry name" value="HTH_XRE"/>
    <property type="match status" value="1"/>
</dbReference>